<evidence type="ECO:0000313" key="2">
    <source>
        <dbReference type="EMBL" id="MCA9755428.1"/>
    </source>
</evidence>
<dbReference type="PROSITE" id="PS51257">
    <property type="entry name" value="PROKAR_LIPOPROTEIN"/>
    <property type="match status" value="1"/>
</dbReference>
<dbReference type="Gene3D" id="3.20.20.80">
    <property type="entry name" value="Glycosidases"/>
    <property type="match status" value="1"/>
</dbReference>
<keyword evidence="1" id="KW-0732">Signal</keyword>
<evidence type="ECO:0008006" key="4">
    <source>
        <dbReference type="Google" id="ProtNLM"/>
    </source>
</evidence>
<evidence type="ECO:0000313" key="3">
    <source>
        <dbReference type="Proteomes" id="UP000739538"/>
    </source>
</evidence>
<feature type="chain" id="PRO_5037580344" description="Arabinogalactan endo-beta-1,4-galactanase" evidence="1">
    <location>
        <begin position="30"/>
        <end position="362"/>
    </location>
</feature>
<sequence length="362" mass="39270">MNRASRRSGASLRLAFLTGCLLFTLLACSDDPSQPDPVHRLPFGVHAVPRGGVGGDRLFVEAFDDMSRGGFAWSQLALDWGVTEPEFGTFDWNALNLQVQQSKRTHVPLSVVIRLIDGPRVPALPSDLAGQGLTSPNVRVRFPSFVRKLVERGQGQISQLWIGRAVDERLSEHPEELSAFVDLVSLAADSAHVEQPDLPIGTSFSYAGAGTPSGLDDLLPGLDLLGWVVLPLDDQYEPAFTPEGAIELVREAVALRPSKPTIVTEVGYPRFGGDTEADEFLGLLHRYLEGAPSHLEGVTWFGLYDWYVTEAEARAELVHPGDDTAAAAYTAWLRASGLGQVTGVPTPLWYRATDWNTAAEGS</sequence>
<comment type="caution">
    <text evidence="2">The sequence shown here is derived from an EMBL/GenBank/DDBJ whole genome shotgun (WGS) entry which is preliminary data.</text>
</comment>
<dbReference type="AlphaFoldDB" id="A0A956NAP1"/>
<accession>A0A956NAP1</accession>
<dbReference type="InterPro" id="IPR017853">
    <property type="entry name" value="GH"/>
</dbReference>
<dbReference type="EMBL" id="JAGQHS010000022">
    <property type="protein sequence ID" value="MCA9755428.1"/>
    <property type="molecule type" value="Genomic_DNA"/>
</dbReference>
<dbReference type="Proteomes" id="UP000739538">
    <property type="component" value="Unassembled WGS sequence"/>
</dbReference>
<protein>
    <recommendedName>
        <fullName evidence="4">Arabinogalactan endo-beta-1,4-galactanase</fullName>
    </recommendedName>
</protein>
<reference evidence="2" key="2">
    <citation type="journal article" date="2021" name="Microbiome">
        <title>Successional dynamics and alternative stable states in a saline activated sludge microbial community over 9 years.</title>
        <authorList>
            <person name="Wang Y."/>
            <person name="Ye J."/>
            <person name="Ju F."/>
            <person name="Liu L."/>
            <person name="Boyd J.A."/>
            <person name="Deng Y."/>
            <person name="Parks D.H."/>
            <person name="Jiang X."/>
            <person name="Yin X."/>
            <person name="Woodcroft B.J."/>
            <person name="Tyson G.W."/>
            <person name="Hugenholtz P."/>
            <person name="Polz M.F."/>
            <person name="Zhang T."/>
        </authorList>
    </citation>
    <scope>NUCLEOTIDE SEQUENCE</scope>
    <source>
        <strain evidence="2">HKST-UBA02</strain>
    </source>
</reference>
<organism evidence="2 3">
    <name type="scientific">Eiseniibacteriota bacterium</name>
    <dbReference type="NCBI Taxonomy" id="2212470"/>
    <lineage>
        <taxon>Bacteria</taxon>
        <taxon>Candidatus Eiseniibacteriota</taxon>
    </lineage>
</organism>
<feature type="signal peptide" evidence="1">
    <location>
        <begin position="1"/>
        <end position="29"/>
    </location>
</feature>
<dbReference type="SUPFAM" id="SSF51445">
    <property type="entry name" value="(Trans)glycosidases"/>
    <property type="match status" value="1"/>
</dbReference>
<gene>
    <name evidence="2" type="ORF">KDA27_06480</name>
</gene>
<reference evidence="2" key="1">
    <citation type="submission" date="2020-04" db="EMBL/GenBank/DDBJ databases">
        <authorList>
            <person name="Zhang T."/>
        </authorList>
    </citation>
    <scope>NUCLEOTIDE SEQUENCE</scope>
    <source>
        <strain evidence="2">HKST-UBA02</strain>
    </source>
</reference>
<evidence type="ECO:0000256" key="1">
    <source>
        <dbReference type="SAM" id="SignalP"/>
    </source>
</evidence>
<proteinExistence type="predicted"/>
<name>A0A956NAP1_UNCEI</name>